<dbReference type="InterPro" id="IPR050428">
    <property type="entry name" value="TCS_sensor_his_kinase"/>
</dbReference>
<evidence type="ECO:0000256" key="3">
    <source>
        <dbReference type="ARBA" id="ARBA00012438"/>
    </source>
</evidence>
<keyword evidence="7 14" id="KW-0418">Kinase</keyword>
<evidence type="ECO:0000256" key="10">
    <source>
        <dbReference type="ARBA" id="ARBA00023136"/>
    </source>
</evidence>
<dbReference type="InterPro" id="IPR003594">
    <property type="entry name" value="HATPase_dom"/>
</dbReference>
<dbReference type="InterPro" id="IPR036097">
    <property type="entry name" value="HisK_dim/P_sf"/>
</dbReference>
<evidence type="ECO:0000256" key="9">
    <source>
        <dbReference type="ARBA" id="ARBA00023012"/>
    </source>
</evidence>
<dbReference type="PRINTS" id="PR00344">
    <property type="entry name" value="BCTRLSENSOR"/>
</dbReference>
<dbReference type="InterPro" id="IPR003661">
    <property type="entry name" value="HisK_dim/P_dom"/>
</dbReference>
<dbReference type="Pfam" id="PF02518">
    <property type="entry name" value="HATPase_c"/>
    <property type="match status" value="1"/>
</dbReference>
<dbReference type="PROSITE" id="PS50109">
    <property type="entry name" value="HIS_KIN"/>
    <property type="match status" value="1"/>
</dbReference>
<feature type="transmembrane region" description="Helical" evidence="11">
    <location>
        <begin position="12"/>
        <end position="32"/>
    </location>
</feature>
<dbReference type="Proteomes" id="UP000198607">
    <property type="component" value="Unassembled WGS sequence"/>
</dbReference>
<proteinExistence type="predicted"/>
<dbReference type="GO" id="GO:0016020">
    <property type="term" value="C:membrane"/>
    <property type="evidence" value="ECO:0007669"/>
    <property type="project" value="UniProtKB-SubCell"/>
</dbReference>
<dbReference type="InterPro" id="IPR005467">
    <property type="entry name" value="His_kinase_dom"/>
</dbReference>
<evidence type="ECO:0000259" key="12">
    <source>
        <dbReference type="PROSITE" id="PS50109"/>
    </source>
</evidence>
<dbReference type="Gene3D" id="1.10.287.130">
    <property type="match status" value="1"/>
</dbReference>
<dbReference type="SUPFAM" id="SSF55874">
    <property type="entry name" value="ATPase domain of HSP90 chaperone/DNA topoisomerase II/histidine kinase"/>
    <property type="match status" value="1"/>
</dbReference>
<evidence type="ECO:0000256" key="5">
    <source>
        <dbReference type="ARBA" id="ARBA00022679"/>
    </source>
</evidence>
<organism evidence="14 15">
    <name type="scientific">Propionivibrio dicarboxylicus</name>
    <dbReference type="NCBI Taxonomy" id="83767"/>
    <lineage>
        <taxon>Bacteria</taxon>
        <taxon>Pseudomonadati</taxon>
        <taxon>Pseudomonadota</taxon>
        <taxon>Betaproteobacteria</taxon>
        <taxon>Rhodocyclales</taxon>
        <taxon>Rhodocyclaceae</taxon>
        <taxon>Propionivibrio</taxon>
    </lineage>
</organism>
<comment type="catalytic activity">
    <reaction evidence="1">
        <text>ATP + protein L-histidine = ADP + protein N-phospho-L-histidine.</text>
        <dbReference type="EC" id="2.7.13.3"/>
    </reaction>
</comment>
<name>A0A1G8HWI8_9RHOO</name>
<evidence type="ECO:0000256" key="8">
    <source>
        <dbReference type="ARBA" id="ARBA00022989"/>
    </source>
</evidence>
<dbReference type="RefSeq" id="WP_091938588.1">
    <property type="nucleotide sequence ID" value="NZ_FNCY01000013.1"/>
</dbReference>
<feature type="domain" description="HAMP" evidence="13">
    <location>
        <begin position="201"/>
        <end position="255"/>
    </location>
</feature>
<keyword evidence="10 11" id="KW-0472">Membrane</keyword>
<keyword evidence="15" id="KW-1185">Reference proteome</keyword>
<evidence type="ECO:0000256" key="7">
    <source>
        <dbReference type="ARBA" id="ARBA00022777"/>
    </source>
</evidence>
<evidence type="ECO:0000259" key="13">
    <source>
        <dbReference type="PROSITE" id="PS50885"/>
    </source>
</evidence>
<evidence type="ECO:0000256" key="11">
    <source>
        <dbReference type="SAM" id="Phobius"/>
    </source>
</evidence>
<dbReference type="SMART" id="SM00388">
    <property type="entry name" value="HisKA"/>
    <property type="match status" value="1"/>
</dbReference>
<evidence type="ECO:0000313" key="15">
    <source>
        <dbReference type="Proteomes" id="UP000198607"/>
    </source>
</evidence>
<dbReference type="PANTHER" id="PTHR45436">
    <property type="entry name" value="SENSOR HISTIDINE KINASE YKOH"/>
    <property type="match status" value="1"/>
</dbReference>
<dbReference type="EC" id="2.7.13.3" evidence="3"/>
<evidence type="ECO:0000256" key="1">
    <source>
        <dbReference type="ARBA" id="ARBA00000085"/>
    </source>
</evidence>
<dbReference type="GO" id="GO:0000155">
    <property type="term" value="F:phosphorelay sensor kinase activity"/>
    <property type="evidence" value="ECO:0007669"/>
    <property type="project" value="InterPro"/>
</dbReference>
<dbReference type="InterPro" id="IPR004358">
    <property type="entry name" value="Sig_transdc_His_kin-like_C"/>
</dbReference>
<dbReference type="STRING" id="83767.SAMN05660652_02865"/>
<dbReference type="InterPro" id="IPR036890">
    <property type="entry name" value="HATPase_C_sf"/>
</dbReference>
<reference evidence="14 15" key="1">
    <citation type="submission" date="2016-10" db="EMBL/GenBank/DDBJ databases">
        <authorList>
            <person name="de Groot N.N."/>
        </authorList>
    </citation>
    <scope>NUCLEOTIDE SEQUENCE [LARGE SCALE GENOMIC DNA]</scope>
    <source>
        <strain evidence="14 15">DSM 5885</strain>
    </source>
</reference>
<comment type="subcellular location">
    <subcellularLocation>
        <location evidence="2">Membrane</location>
    </subcellularLocation>
</comment>
<dbReference type="Gene3D" id="3.30.565.10">
    <property type="entry name" value="Histidine kinase-like ATPase, C-terminal domain"/>
    <property type="match status" value="1"/>
</dbReference>
<gene>
    <name evidence="14" type="ORF">SAMN05660652_02865</name>
</gene>
<dbReference type="PANTHER" id="PTHR45436:SF5">
    <property type="entry name" value="SENSOR HISTIDINE KINASE TRCS"/>
    <property type="match status" value="1"/>
</dbReference>
<dbReference type="OrthoDB" id="2521613at2"/>
<keyword evidence="6 11" id="KW-0812">Transmembrane</keyword>
<evidence type="ECO:0000256" key="6">
    <source>
        <dbReference type="ARBA" id="ARBA00022692"/>
    </source>
</evidence>
<keyword evidence="4" id="KW-0597">Phosphoprotein</keyword>
<dbReference type="SMART" id="SM00387">
    <property type="entry name" value="HATPase_c"/>
    <property type="match status" value="1"/>
</dbReference>
<evidence type="ECO:0000256" key="2">
    <source>
        <dbReference type="ARBA" id="ARBA00004370"/>
    </source>
</evidence>
<keyword evidence="8 11" id="KW-1133">Transmembrane helix</keyword>
<feature type="domain" description="Histidine kinase" evidence="12">
    <location>
        <begin position="275"/>
        <end position="476"/>
    </location>
</feature>
<protein>
    <recommendedName>
        <fullName evidence="3">histidine kinase</fullName>
        <ecNumber evidence="3">2.7.13.3</ecNumber>
    </recommendedName>
</protein>
<sequence>MLFNLSLRIKLPLLGAALILVTALALSTSFLYQTWEAVRRDTFKNLNDLGQTMSRALFPALLHDDIWRAYETVSLPFKDSESAQAESLIVLDAKRRVFASSHPEKHPVLSELASLGADFATLDRDIAAHPEDQILTVERDSATHLFIVIPIESDTIRLGSLIVSYDNAWIRQRFIEFIERAAWITLLILAVLLPINWYWGRRMVAPLQEVTDRLSQISGGEPPPLDPKLYPYNDEVGALYLAYGQLVEEMKEKIVLKREVVKHERMAAVGRLTASIAHEINNPLGGLLNAVSTLKRYGSADPLNQKTISLLERGLTQIKETVAALLVEAKITSRQLTPHDLEDVRVLVSPGAHAQNTRLLWKTALSAAVPLPSTPIRQLLINLTLNAIQAAGNDGQVEVNLHAGETELQIVVENDGEGLSPAVRERLFEPFAQVSEHGNGLGLWVCYQIVTQLDGSIRAESAGPLTRFVVTLPLSESSER</sequence>
<dbReference type="CDD" id="cd00082">
    <property type="entry name" value="HisKA"/>
    <property type="match status" value="1"/>
</dbReference>
<dbReference type="InterPro" id="IPR003660">
    <property type="entry name" value="HAMP_dom"/>
</dbReference>
<accession>A0A1G8HWI8</accession>
<dbReference type="Pfam" id="PF00512">
    <property type="entry name" value="HisKA"/>
    <property type="match status" value="1"/>
</dbReference>
<keyword evidence="9" id="KW-0902">Two-component regulatory system</keyword>
<feature type="transmembrane region" description="Helical" evidence="11">
    <location>
        <begin position="181"/>
        <end position="199"/>
    </location>
</feature>
<dbReference type="PROSITE" id="PS50885">
    <property type="entry name" value="HAMP"/>
    <property type="match status" value="1"/>
</dbReference>
<dbReference type="AlphaFoldDB" id="A0A1G8HWI8"/>
<dbReference type="Gene3D" id="6.10.340.10">
    <property type="match status" value="1"/>
</dbReference>
<evidence type="ECO:0000313" key="14">
    <source>
        <dbReference type="EMBL" id="SDI11026.1"/>
    </source>
</evidence>
<dbReference type="SUPFAM" id="SSF47384">
    <property type="entry name" value="Homodimeric domain of signal transducing histidine kinase"/>
    <property type="match status" value="1"/>
</dbReference>
<evidence type="ECO:0000256" key="4">
    <source>
        <dbReference type="ARBA" id="ARBA00022553"/>
    </source>
</evidence>
<keyword evidence="5" id="KW-0808">Transferase</keyword>
<dbReference type="EMBL" id="FNCY01000013">
    <property type="protein sequence ID" value="SDI11026.1"/>
    <property type="molecule type" value="Genomic_DNA"/>
</dbReference>